<reference evidence="1 2" key="1">
    <citation type="submission" date="2021-08" db="EMBL/GenBank/DDBJ databases">
        <authorList>
            <person name="Peeters C."/>
        </authorList>
    </citation>
    <scope>NUCLEOTIDE SEQUENCE [LARGE SCALE GENOMIC DNA]</scope>
    <source>
        <strain evidence="1 2">LMG 21510</strain>
    </source>
</reference>
<accession>A0ABM8XUG8</accession>
<proteinExistence type="predicted"/>
<organism evidence="1 2">
    <name type="scientific">Cupriavidus respiraculi</name>
    <dbReference type="NCBI Taxonomy" id="195930"/>
    <lineage>
        <taxon>Bacteria</taxon>
        <taxon>Pseudomonadati</taxon>
        <taxon>Pseudomonadota</taxon>
        <taxon>Betaproteobacteria</taxon>
        <taxon>Burkholderiales</taxon>
        <taxon>Burkholderiaceae</taxon>
        <taxon>Cupriavidus</taxon>
    </lineage>
</organism>
<sequence length="436" mass="47484">MVVACIVLVLVLLAVVLWLYIASPAKRRMREAAATATTHLFNSRNAVSRDDGNSAALGSELSLVDADGHALVRTRVLQGMPEGAELLGGPGDVGLHRAQQLAADLFKGTTGLRSTTVELVFDPKIQEGLADGTLEIVKAKGGGARLMARATDSKKIAGHGRIVDAGRARQIAAGAFQLLSIAVAQSHLDHINRSLGDIKQGISDVRRYLGDQDHARLQGTVLYLEYLASLINSMQSPDDITPEKRHQLEEITREAMQWGVQLERQADALAKRIAMQKDQDTFGGTEHTYAALLAHAESAYDLVAKRNLLLRMMALLNLCRAYIDPLGKATLGAALAVGSADQVAMLAAVAQNLRDKSNQLLSKALWNRSDELTRRREDVIEKSERLLADASTQQRHYDSMMTQLAERLRRLQHPDGTIRIALTYDGEGQVQNAALL</sequence>
<evidence type="ECO:0000313" key="1">
    <source>
        <dbReference type="EMBL" id="CAG9183871.1"/>
    </source>
</evidence>
<evidence type="ECO:0000313" key="2">
    <source>
        <dbReference type="Proteomes" id="UP000721236"/>
    </source>
</evidence>
<keyword evidence="2" id="KW-1185">Reference proteome</keyword>
<dbReference type="Proteomes" id="UP000721236">
    <property type="component" value="Unassembled WGS sequence"/>
</dbReference>
<protein>
    <submittedName>
        <fullName evidence="1">Uncharacterized protein</fullName>
    </submittedName>
</protein>
<dbReference type="EMBL" id="CAJZAH010000010">
    <property type="protein sequence ID" value="CAG9183871.1"/>
    <property type="molecule type" value="Genomic_DNA"/>
</dbReference>
<gene>
    <name evidence="1" type="ORF">LMG21510_04965</name>
</gene>
<name>A0ABM8XUG8_9BURK</name>
<dbReference type="RefSeq" id="WP_222208763.1">
    <property type="nucleotide sequence ID" value="NZ_CAJZAH010000010.1"/>
</dbReference>
<comment type="caution">
    <text evidence="1">The sequence shown here is derived from an EMBL/GenBank/DDBJ whole genome shotgun (WGS) entry which is preliminary data.</text>
</comment>